<gene>
    <name evidence="3" type="ORF">ERS417307_03565</name>
    <name evidence="1" type="ORF">ERS852462_02808</name>
    <name evidence="2" type="ORF">ERS852510_01069</name>
</gene>
<dbReference type="AlphaFoldDB" id="A0A174MQX4"/>
<proteinExistence type="predicted"/>
<accession>A0A174MQX4</accession>
<evidence type="ECO:0000313" key="4">
    <source>
        <dbReference type="Proteomes" id="UP000095419"/>
    </source>
</evidence>
<evidence type="ECO:0000313" key="5">
    <source>
        <dbReference type="Proteomes" id="UP000095614"/>
    </source>
</evidence>
<dbReference type="EMBL" id="CYZF01000011">
    <property type="protein sequence ID" value="CUP37716.1"/>
    <property type="molecule type" value="Genomic_DNA"/>
</dbReference>
<name>A0A174MQX4_BACUN</name>
<evidence type="ECO:0000313" key="2">
    <source>
        <dbReference type="EMBL" id="CUP21173.1"/>
    </source>
</evidence>
<sequence>MYRVSENGHPSFLSFRLLSGGYDFGMDLVYIKRYVRKQ</sequence>
<protein>
    <submittedName>
        <fullName evidence="3">Uncharacterized protein</fullName>
    </submittedName>
</protein>
<dbReference type="EMBL" id="CZAF01000008">
    <property type="protein sequence ID" value="CUP17260.1"/>
    <property type="molecule type" value="Genomic_DNA"/>
</dbReference>
<dbReference type="EMBL" id="CZAO01000004">
    <property type="protein sequence ID" value="CUP21173.1"/>
    <property type="molecule type" value="Genomic_DNA"/>
</dbReference>
<organism evidence="3 4">
    <name type="scientific">Bacteroides uniformis</name>
    <dbReference type="NCBI Taxonomy" id="820"/>
    <lineage>
        <taxon>Bacteria</taxon>
        <taxon>Pseudomonadati</taxon>
        <taxon>Bacteroidota</taxon>
        <taxon>Bacteroidia</taxon>
        <taxon>Bacteroidales</taxon>
        <taxon>Bacteroidaceae</taxon>
        <taxon>Bacteroides</taxon>
    </lineage>
</organism>
<evidence type="ECO:0000313" key="6">
    <source>
        <dbReference type="Proteomes" id="UP000095766"/>
    </source>
</evidence>
<evidence type="ECO:0000313" key="1">
    <source>
        <dbReference type="EMBL" id="CUP17260.1"/>
    </source>
</evidence>
<evidence type="ECO:0000313" key="3">
    <source>
        <dbReference type="EMBL" id="CUP37716.1"/>
    </source>
</evidence>
<reference evidence="4 5" key="1">
    <citation type="submission" date="2015-09" db="EMBL/GenBank/DDBJ databases">
        <authorList>
            <consortium name="Pathogen Informatics"/>
        </authorList>
    </citation>
    <scope>NUCLEOTIDE SEQUENCE [LARGE SCALE GENOMIC DNA]</scope>
    <source>
        <strain evidence="3 4">2789STDY5608791</strain>
        <strain evidence="1 5">2789STDY5834847</strain>
        <strain evidence="2 6">2789STDY5834898</strain>
    </source>
</reference>
<dbReference type="Proteomes" id="UP000095614">
    <property type="component" value="Unassembled WGS sequence"/>
</dbReference>
<dbReference type="Proteomes" id="UP000095766">
    <property type="component" value="Unassembled WGS sequence"/>
</dbReference>
<dbReference type="Proteomes" id="UP000095419">
    <property type="component" value="Unassembled WGS sequence"/>
</dbReference>